<comment type="caution">
    <text evidence="2">The sequence shown here is derived from an EMBL/GenBank/DDBJ whole genome shotgun (WGS) entry which is preliminary data.</text>
</comment>
<dbReference type="EMBL" id="JABFCX010000002">
    <property type="protein sequence ID" value="NNU14875.1"/>
    <property type="molecule type" value="Genomic_DNA"/>
</dbReference>
<reference evidence="2 3" key="1">
    <citation type="submission" date="2020-05" db="EMBL/GenBank/DDBJ databases">
        <title>Parvularcula mediterraneae sp. nov., isolated from polypropylene straw from shallow seawater of the seashore of Laganas in Zakynthos island, Greece.</title>
        <authorList>
            <person name="Szabo I."/>
            <person name="Al-Omari J."/>
            <person name="Rado J."/>
            <person name="Szerdahelyi G.S."/>
        </authorList>
    </citation>
    <scope>NUCLEOTIDE SEQUENCE [LARGE SCALE GENOMIC DNA]</scope>
    <source>
        <strain evidence="2 3">ZS-1/3</strain>
    </source>
</reference>
<dbReference type="InterPro" id="IPR000073">
    <property type="entry name" value="AB_hydrolase_1"/>
</dbReference>
<dbReference type="Gene3D" id="3.40.50.1820">
    <property type="entry name" value="alpha/beta hydrolase"/>
    <property type="match status" value="1"/>
</dbReference>
<protein>
    <submittedName>
        <fullName evidence="2">Alpha/beta fold hydrolase</fullName>
    </submittedName>
</protein>
<organism evidence="2 3">
    <name type="scientific">Parvularcula mediterranea</name>
    <dbReference type="NCBI Taxonomy" id="2732508"/>
    <lineage>
        <taxon>Bacteria</taxon>
        <taxon>Pseudomonadati</taxon>
        <taxon>Pseudomonadota</taxon>
        <taxon>Alphaproteobacteria</taxon>
        <taxon>Parvularculales</taxon>
        <taxon>Parvularculaceae</taxon>
        <taxon>Parvularcula</taxon>
    </lineage>
</organism>
<dbReference type="SUPFAM" id="SSF53474">
    <property type="entry name" value="alpha/beta-Hydrolases"/>
    <property type="match status" value="1"/>
</dbReference>
<sequence length="283" mass="30617">MIFQGEVEHIAIDGERGLSCARYGDPKAERVMVFDPGSFGIYADADHIAVDLARRGWYCILTTRAGMYGSDPLPEGQAPLPRFHVEDIGRLLDRLDLGRKVVLAGHSMSGVRLHLAGCMMPERLHGLACLDAVCPSLMRGIRWSGWVAWARGIGQAGAKVAGTAVGDLVETLHPNLLQLEGPPRADKLASINSQKHLETAAWEVAVTERRALKDPIEPALSLPAFFATATPVSQGTTSLLTEYEQAGTWARRIHLKKDGHMSMLTPPSSGLIADGVEALWVQA</sequence>
<dbReference type="RefSeq" id="WP_173195881.1">
    <property type="nucleotide sequence ID" value="NZ_JABFCX010000002.1"/>
</dbReference>
<dbReference type="Pfam" id="PF12697">
    <property type="entry name" value="Abhydrolase_6"/>
    <property type="match status" value="1"/>
</dbReference>
<dbReference type="Proteomes" id="UP000536835">
    <property type="component" value="Unassembled WGS sequence"/>
</dbReference>
<dbReference type="AlphaFoldDB" id="A0A7Y3RIU2"/>
<keyword evidence="2" id="KW-0378">Hydrolase</keyword>
<keyword evidence="3" id="KW-1185">Reference proteome</keyword>
<proteinExistence type="predicted"/>
<accession>A0A7Y3RIU2</accession>
<dbReference type="GO" id="GO:0016787">
    <property type="term" value="F:hydrolase activity"/>
    <property type="evidence" value="ECO:0007669"/>
    <property type="project" value="UniProtKB-KW"/>
</dbReference>
<evidence type="ECO:0000259" key="1">
    <source>
        <dbReference type="Pfam" id="PF12697"/>
    </source>
</evidence>
<gene>
    <name evidence="2" type="ORF">HK107_00880</name>
</gene>
<feature type="domain" description="AB hydrolase-1" evidence="1">
    <location>
        <begin position="34"/>
        <end position="232"/>
    </location>
</feature>
<name>A0A7Y3RIU2_9PROT</name>
<evidence type="ECO:0000313" key="2">
    <source>
        <dbReference type="EMBL" id="NNU14875.1"/>
    </source>
</evidence>
<evidence type="ECO:0000313" key="3">
    <source>
        <dbReference type="Proteomes" id="UP000536835"/>
    </source>
</evidence>
<dbReference type="InterPro" id="IPR029058">
    <property type="entry name" value="AB_hydrolase_fold"/>
</dbReference>